<evidence type="ECO:0000259" key="6">
    <source>
        <dbReference type="PROSITE" id="PS50157"/>
    </source>
</evidence>
<dbReference type="PROSITE" id="PS50157">
    <property type="entry name" value="ZINC_FINGER_C2H2_2"/>
    <property type="match status" value="1"/>
</dbReference>
<dbReference type="GO" id="GO:0005634">
    <property type="term" value="C:nucleus"/>
    <property type="evidence" value="ECO:0007669"/>
    <property type="project" value="UniProtKB-SubCell"/>
</dbReference>
<feature type="domain" description="C2H2-type" evidence="6">
    <location>
        <begin position="402"/>
        <end position="430"/>
    </location>
</feature>
<feature type="compositionally biased region" description="Acidic residues" evidence="4">
    <location>
        <begin position="317"/>
        <end position="326"/>
    </location>
</feature>
<name>A0AAN9VQY6_9ORTH</name>
<dbReference type="PANTHER" id="PTHR23110:SF99">
    <property type="entry name" value="BROAD-COMPLEX CORE PROTEIN ISOFORM 6"/>
    <property type="match status" value="1"/>
</dbReference>
<dbReference type="InterPro" id="IPR036236">
    <property type="entry name" value="Znf_C2H2_sf"/>
</dbReference>
<keyword evidence="3" id="KW-0479">Metal-binding</keyword>
<dbReference type="PROSITE" id="PS50097">
    <property type="entry name" value="BTB"/>
    <property type="match status" value="1"/>
</dbReference>
<evidence type="ECO:0000256" key="4">
    <source>
        <dbReference type="SAM" id="MobiDB-lite"/>
    </source>
</evidence>
<evidence type="ECO:0000259" key="5">
    <source>
        <dbReference type="PROSITE" id="PS50097"/>
    </source>
</evidence>
<gene>
    <name evidence="7" type="ORF">R5R35_005929</name>
</gene>
<evidence type="ECO:0000256" key="2">
    <source>
        <dbReference type="ARBA" id="ARBA00023242"/>
    </source>
</evidence>
<dbReference type="SUPFAM" id="SSF57667">
    <property type="entry name" value="beta-beta-alpha zinc fingers"/>
    <property type="match status" value="1"/>
</dbReference>
<evidence type="ECO:0000313" key="8">
    <source>
        <dbReference type="Proteomes" id="UP001378592"/>
    </source>
</evidence>
<dbReference type="InterPro" id="IPR013087">
    <property type="entry name" value="Znf_C2H2_type"/>
</dbReference>
<feature type="compositionally biased region" description="Acidic residues" evidence="4">
    <location>
        <begin position="334"/>
        <end position="344"/>
    </location>
</feature>
<dbReference type="GO" id="GO:0003006">
    <property type="term" value="P:developmental process involved in reproduction"/>
    <property type="evidence" value="ECO:0007669"/>
    <property type="project" value="UniProtKB-ARBA"/>
</dbReference>
<dbReference type="Pfam" id="PF00096">
    <property type="entry name" value="zf-C2H2"/>
    <property type="match status" value="1"/>
</dbReference>
<comment type="subcellular location">
    <subcellularLocation>
        <location evidence="1">Nucleus</location>
    </subcellularLocation>
</comment>
<reference evidence="7 8" key="1">
    <citation type="submission" date="2024-03" db="EMBL/GenBank/DDBJ databases">
        <title>The genome assembly and annotation of the cricket Gryllus longicercus Weissman &amp; Gray.</title>
        <authorList>
            <person name="Szrajer S."/>
            <person name="Gray D."/>
            <person name="Ylla G."/>
        </authorList>
    </citation>
    <scope>NUCLEOTIDE SEQUENCE [LARGE SCALE GENOMIC DNA]</scope>
    <source>
        <strain evidence="7">DAG 2021-001</strain>
        <tissue evidence="7">Whole body minus gut</tissue>
    </source>
</reference>
<dbReference type="CDD" id="cd18315">
    <property type="entry name" value="BTB_POZ_BAB-like"/>
    <property type="match status" value="1"/>
</dbReference>
<evidence type="ECO:0000256" key="1">
    <source>
        <dbReference type="ARBA" id="ARBA00004123"/>
    </source>
</evidence>
<dbReference type="PANTHER" id="PTHR23110">
    <property type="entry name" value="BTB DOMAIN TRANSCRIPTION FACTOR"/>
    <property type="match status" value="1"/>
</dbReference>
<dbReference type="Proteomes" id="UP001378592">
    <property type="component" value="Unassembled WGS sequence"/>
</dbReference>
<evidence type="ECO:0000313" key="7">
    <source>
        <dbReference type="EMBL" id="KAK7862509.1"/>
    </source>
</evidence>
<dbReference type="SMART" id="SM00355">
    <property type="entry name" value="ZnF_C2H2"/>
    <property type="match status" value="2"/>
</dbReference>
<dbReference type="Gene3D" id="3.30.710.10">
    <property type="entry name" value="Potassium Channel Kv1.1, Chain A"/>
    <property type="match status" value="1"/>
</dbReference>
<dbReference type="GO" id="GO:0008270">
    <property type="term" value="F:zinc ion binding"/>
    <property type="evidence" value="ECO:0007669"/>
    <property type="project" value="UniProtKB-KW"/>
</dbReference>
<feature type="domain" description="BTB" evidence="5">
    <location>
        <begin position="31"/>
        <end position="96"/>
    </location>
</feature>
<dbReference type="SUPFAM" id="SSF54695">
    <property type="entry name" value="POZ domain"/>
    <property type="match status" value="1"/>
</dbReference>
<organism evidence="7 8">
    <name type="scientific">Gryllus longicercus</name>
    <dbReference type="NCBI Taxonomy" id="2509291"/>
    <lineage>
        <taxon>Eukaryota</taxon>
        <taxon>Metazoa</taxon>
        <taxon>Ecdysozoa</taxon>
        <taxon>Arthropoda</taxon>
        <taxon>Hexapoda</taxon>
        <taxon>Insecta</taxon>
        <taxon>Pterygota</taxon>
        <taxon>Neoptera</taxon>
        <taxon>Polyneoptera</taxon>
        <taxon>Orthoptera</taxon>
        <taxon>Ensifera</taxon>
        <taxon>Gryllidea</taxon>
        <taxon>Grylloidea</taxon>
        <taxon>Gryllidae</taxon>
        <taxon>Gryllinae</taxon>
        <taxon>Gryllus</taxon>
    </lineage>
</organism>
<dbReference type="InterPro" id="IPR051095">
    <property type="entry name" value="Dros_DevTransReg"/>
</dbReference>
<evidence type="ECO:0000256" key="3">
    <source>
        <dbReference type="PROSITE-ProRule" id="PRU00042"/>
    </source>
</evidence>
<dbReference type="SMART" id="SM00225">
    <property type="entry name" value="BTB"/>
    <property type="match status" value="1"/>
</dbReference>
<dbReference type="Gene3D" id="3.30.160.60">
    <property type="entry name" value="Classic Zinc Finger"/>
    <property type="match status" value="1"/>
</dbReference>
<dbReference type="InterPro" id="IPR011333">
    <property type="entry name" value="SKP1/BTB/POZ_sf"/>
</dbReference>
<feature type="region of interest" description="Disordered" evidence="4">
    <location>
        <begin position="244"/>
        <end position="393"/>
    </location>
</feature>
<comment type="caution">
    <text evidence="7">The sequence shown here is derived from an EMBL/GenBank/DDBJ whole genome shotgun (WGS) entry which is preliminary data.</text>
</comment>
<proteinExistence type="predicted"/>
<dbReference type="EMBL" id="JAZDUA010000273">
    <property type="protein sequence ID" value="KAK7862509.1"/>
    <property type="molecule type" value="Genomic_DNA"/>
</dbReference>
<dbReference type="GO" id="GO:0006357">
    <property type="term" value="P:regulation of transcription by RNA polymerase II"/>
    <property type="evidence" value="ECO:0007669"/>
    <property type="project" value="TreeGrafter"/>
</dbReference>
<dbReference type="PROSITE" id="PS00028">
    <property type="entry name" value="ZINC_FINGER_C2H2_1"/>
    <property type="match status" value="2"/>
</dbReference>
<keyword evidence="8" id="KW-1185">Reference proteome</keyword>
<feature type="region of interest" description="Disordered" evidence="4">
    <location>
        <begin position="120"/>
        <end position="182"/>
    </location>
</feature>
<dbReference type="Pfam" id="PF00651">
    <property type="entry name" value="BTB"/>
    <property type="match status" value="1"/>
</dbReference>
<keyword evidence="3" id="KW-0862">Zinc</keyword>
<protein>
    <submittedName>
        <fullName evidence="7">Uncharacterized protein</fullName>
    </submittedName>
</protein>
<dbReference type="GO" id="GO:0048513">
    <property type="term" value="P:animal organ development"/>
    <property type="evidence" value="ECO:0007669"/>
    <property type="project" value="UniProtKB-ARBA"/>
</dbReference>
<dbReference type="InterPro" id="IPR000210">
    <property type="entry name" value="BTB/POZ_dom"/>
</dbReference>
<keyword evidence="3" id="KW-0863">Zinc-finger</keyword>
<keyword evidence="2" id="KW-0539">Nucleus</keyword>
<dbReference type="GO" id="GO:0048666">
    <property type="term" value="P:neuron development"/>
    <property type="evidence" value="ECO:0007669"/>
    <property type="project" value="UniProtKB-ARBA"/>
</dbReference>
<feature type="compositionally biased region" description="Polar residues" evidence="4">
    <location>
        <begin position="244"/>
        <end position="262"/>
    </location>
</feature>
<sequence>MATDQFCLRWNNFQVNITSALESLKNDEDLVDVTLTCEGQNVKAHKVILAACSPYFRNVFKENPCQHPVVILKDVKYEDVTALLSFMYHGEVYITQDRLASFLHTAELLQVRGLTGAGNPLKDFPVPPQPPAQAKKIGAPPPSAALRRETPPPPPPPAARAARSPLVSPPPKDSASHDADGELPAKSAHQVLPVPALFFTSNGQPGTLYSVLNPDQTATLAAPLPANAATFQLLSSSSCGQLSPRFSSVSGQSLTQPSSPSATKRRKTLPRRFSSCIVPSAPSESPFNKSEREKDPLRDSGECVEAEGAFKEVEVKVEEDEMLSEGDETRESAGDGDGDGEGDGSEVATDQQDERDECAERLLEGDADVPGAPLLGPLAGKPQRDGSPSGQATCLPHVPQSGTCPHCGQTYSNQSALKYHVRLVHTDMTNRHCCHLCPRSFALRDVFKAHMWSKHKQRC</sequence>
<accession>A0AAN9VQY6</accession>
<feature type="compositionally biased region" description="Basic and acidic residues" evidence="4">
    <location>
        <begin position="289"/>
        <end position="301"/>
    </location>
</feature>
<dbReference type="AlphaFoldDB" id="A0AAN9VQY6"/>